<proteinExistence type="inferred from homology"/>
<dbReference type="PANTHER" id="PTHR12001">
    <property type="entry name" value="GERANYLGERANYL PYROPHOSPHATE SYNTHASE"/>
    <property type="match status" value="1"/>
</dbReference>
<dbReference type="RefSeq" id="WP_054669519.1">
    <property type="nucleotide sequence ID" value="NZ_BMOF01000005.1"/>
</dbReference>
<reference evidence="7" key="1">
    <citation type="journal article" date="2014" name="Int. J. Syst. Evol. Microbiol.">
        <title>Complete genome sequence of Corynebacterium casei LMG S-19264T (=DSM 44701T), isolated from a smear-ripened cheese.</title>
        <authorList>
            <consortium name="US DOE Joint Genome Institute (JGI-PGF)"/>
            <person name="Walter F."/>
            <person name="Albersmeier A."/>
            <person name="Kalinowski J."/>
            <person name="Ruckert C."/>
        </authorList>
    </citation>
    <scope>NUCLEOTIDE SEQUENCE</scope>
    <source>
        <strain evidence="7">JCM 14719</strain>
    </source>
</reference>
<keyword evidence="5" id="KW-0460">Magnesium</keyword>
<comment type="caution">
    <text evidence="7">The sequence shown here is derived from an EMBL/GenBank/DDBJ whole genome shotgun (WGS) entry which is preliminary data.</text>
</comment>
<protein>
    <submittedName>
        <fullName evidence="7">Heptaprenyl diphosphate synthase component 2</fullName>
    </submittedName>
</protein>
<organism evidence="7 8">
    <name type="scientific">Calditerricola satsumensis</name>
    <dbReference type="NCBI Taxonomy" id="373054"/>
    <lineage>
        <taxon>Bacteria</taxon>
        <taxon>Bacillati</taxon>
        <taxon>Bacillota</taxon>
        <taxon>Bacilli</taxon>
        <taxon>Bacillales</taxon>
        <taxon>Bacillaceae</taxon>
        <taxon>Calditerricola</taxon>
    </lineage>
</organism>
<evidence type="ECO:0000256" key="4">
    <source>
        <dbReference type="ARBA" id="ARBA00022723"/>
    </source>
</evidence>
<comment type="cofactor">
    <cofactor evidence="1">
        <name>Mg(2+)</name>
        <dbReference type="ChEBI" id="CHEBI:18420"/>
    </cofactor>
</comment>
<evidence type="ECO:0000256" key="1">
    <source>
        <dbReference type="ARBA" id="ARBA00001946"/>
    </source>
</evidence>
<accession>A0A8J3B8W5</accession>
<dbReference type="PROSITE" id="PS00444">
    <property type="entry name" value="POLYPRENYL_SYNTHASE_2"/>
    <property type="match status" value="1"/>
</dbReference>
<gene>
    <name evidence="7" type="primary">hepT</name>
    <name evidence="7" type="ORF">GCM10007043_04540</name>
</gene>
<dbReference type="PANTHER" id="PTHR12001:SF69">
    <property type="entry name" value="ALL TRANS-POLYPRENYL-DIPHOSPHATE SYNTHASE PDSS1"/>
    <property type="match status" value="1"/>
</dbReference>
<dbReference type="InterPro" id="IPR008949">
    <property type="entry name" value="Isoprenoid_synthase_dom_sf"/>
</dbReference>
<keyword evidence="4" id="KW-0479">Metal-binding</keyword>
<dbReference type="Proteomes" id="UP000637720">
    <property type="component" value="Unassembled WGS sequence"/>
</dbReference>
<keyword evidence="3 6" id="KW-0808">Transferase</keyword>
<dbReference type="GO" id="GO:0008299">
    <property type="term" value="P:isoprenoid biosynthetic process"/>
    <property type="evidence" value="ECO:0007669"/>
    <property type="project" value="InterPro"/>
</dbReference>
<evidence type="ECO:0000313" key="8">
    <source>
        <dbReference type="Proteomes" id="UP000637720"/>
    </source>
</evidence>
<dbReference type="SUPFAM" id="SSF48576">
    <property type="entry name" value="Terpenoid synthases"/>
    <property type="match status" value="1"/>
</dbReference>
<name>A0A8J3B8W5_9BACI</name>
<evidence type="ECO:0000256" key="5">
    <source>
        <dbReference type="ARBA" id="ARBA00022842"/>
    </source>
</evidence>
<dbReference type="EMBL" id="BMOF01000005">
    <property type="protein sequence ID" value="GGJ93907.1"/>
    <property type="molecule type" value="Genomic_DNA"/>
</dbReference>
<dbReference type="PROSITE" id="PS00723">
    <property type="entry name" value="POLYPRENYL_SYNTHASE_1"/>
    <property type="match status" value="1"/>
</dbReference>
<dbReference type="SFLD" id="SFLDS00005">
    <property type="entry name" value="Isoprenoid_Synthase_Type_I"/>
    <property type="match status" value="1"/>
</dbReference>
<dbReference type="InterPro" id="IPR000092">
    <property type="entry name" value="Polyprenyl_synt"/>
</dbReference>
<evidence type="ECO:0000256" key="2">
    <source>
        <dbReference type="ARBA" id="ARBA00006706"/>
    </source>
</evidence>
<dbReference type="Gene3D" id="1.10.600.10">
    <property type="entry name" value="Farnesyl Diphosphate Synthase"/>
    <property type="match status" value="1"/>
</dbReference>
<dbReference type="InterPro" id="IPR033749">
    <property type="entry name" value="Polyprenyl_synt_CS"/>
</dbReference>
<reference evidence="7" key="2">
    <citation type="submission" date="2020-09" db="EMBL/GenBank/DDBJ databases">
        <authorList>
            <person name="Sun Q."/>
            <person name="Ohkuma M."/>
        </authorList>
    </citation>
    <scope>NUCLEOTIDE SEQUENCE</scope>
    <source>
        <strain evidence="7">JCM 14719</strain>
    </source>
</reference>
<comment type="similarity">
    <text evidence="2 6">Belongs to the FPP/GGPP synthase family.</text>
</comment>
<sequence>MNLSHILRDFSEDLAEVEQDLERALEAPQPLLRESAQHLLKAGGKRLRPLLVLVAGRFGRYDLARLKPIAVALELIHLATLVHDDVIDDAQLRRGRPTVRAKWGDALAMYTGDYIFARSLQVATEVECPRIHQVLSQAVVDMCIGEMVQIRDFFNVHLGLRDYLRRIKRKTALLMAVSAQLGAMAAEAPAQVVRALRAYGHNVGMAFQITDDILDYTGTEETLGKPVGSDLKQGIVTLPALYALATSPRAGVLREWIATQRVADHLPEALAIVRDSGGIAFAKELAARYLNRALEALRILPDVPARRTLEAIARFVGHRSY</sequence>
<evidence type="ECO:0000313" key="7">
    <source>
        <dbReference type="EMBL" id="GGJ93907.1"/>
    </source>
</evidence>
<dbReference type="GO" id="GO:0046872">
    <property type="term" value="F:metal ion binding"/>
    <property type="evidence" value="ECO:0007669"/>
    <property type="project" value="UniProtKB-KW"/>
</dbReference>
<keyword evidence="8" id="KW-1185">Reference proteome</keyword>
<evidence type="ECO:0000256" key="3">
    <source>
        <dbReference type="ARBA" id="ARBA00022679"/>
    </source>
</evidence>
<dbReference type="Pfam" id="PF00348">
    <property type="entry name" value="polyprenyl_synt"/>
    <property type="match status" value="1"/>
</dbReference>
<dbReference type="AlphaFoldDB" id="A0A8J3B8W5"/>
<dbReference type="GO" id="GO:0004659">
    <property type="term" value="F:prenyltransferase activity"/>
    <property type="evidence" value="ECO:0007669"/>
    <property type="project" value="InterPro"/>
</dbReference>
<dbReference type="CDD" id="cd00685">
    <property type="entry name" value="Trans_IPPS_HT"/>
    <property type="match status" value="1"/>
</dbReference>
<evidence type="ECO:0000256" key="6">
    <source>
        <dbReference type="RuleBase" id="RU004466"/>
    </source>
</evidence>